<gene>
    <name evidence="2" type="ORF">pMF1.13</name>
</gene>
<organism evidence="2">
    <name type="scientific">Myxococcus fulvus</name>
    <dbReference type="NCBI Taxonomy" id="33"/>
    <lineage>
        <taxon>Bacteria</taxon>
        <taxon>Pseudomonadati</taxon>
        <taxon>Myxococcota</taxon>
        <taxon>Myxococcia</taxon>
        <taxon>Myxococcales</taxon>
        <taxon>Cystobacterineae</taxon>
        <taxon>Myxococcaceae</taxon>
        <taxon>Myxococcus</taxon>
    </lineage>
</organism>
<feature type="coiled-coil region" evidence="1">
    <location>
        <begin position="88"/>
        <end position="122"/>
    </location>
</feature>
<keyword evidence="2" id="KW-0614">Plasmid</keyword>
<accession>B0YR22</accession>
<sequence>MARAANTRRWASRFWWSVDDFRRVVVAVDGSDVGEREALKARWLQYALAVMPFDVRVAVAYQAVREGEDALREAGRLREQACADAKALADLRGDVAELREQNAELRERNAELFRTAVTAQRRLRELRPGDSGFSFGRDGAPPVRHVANEERSALVPVVMETPWPPAPIEGEDGQAE</sequence>
<protein>
    <submittedName>
        <fullName evidence="2">Uncharacterized protein</fullName>
    </submittedName>
</protein>
<dbReference type="EMBL" id="EU137666">
    <property type="protein sequence ID" value="ABX46796.1"/>
    <property type="molecule type" value="Genomic_DNA"/>
</dbReference>
<keyword evidence="1" id="KW-0175">Coiled coil</keyword>
<evidence type="ECO:0000313" key="2">
    <source>
        <dbReference type="EMBL" id="ABX46796.1"/>
    </source>
</evidence>
<proteinExistence type="predicted"/>
<reference evidence="2" key="1">
    <citation type="journal article" date="2008" name="Appl. Environ. Microbiol.">
        <title>Discovery of the autonomously replicating plasmid pMF1 from Myxococcus fulvus and development of a gene cloning system in Myxococcus xanthus.</title>
        <authorList>
            <person name="Zhao J.Y."/>
            <person name="Zhong L."/>
            <person name="Shen M.J."/>
            <person name="Xia Z.J."/>
            <person name="Cheng Q.X."/>
            <person name="Sun X."/>
            <person name="Zhao G.P."/>
            <person name="Li Y.Z."/>
            <person name="Qin Z.J."/>
        </authorList>
    </citation>
    <scope>NUCLEOTIDE SEQUENCE</scope>
    <source>
        <strain evidence="2">124B02</strain>
        <plasmid evidence="2">pMF1</plasmid>
    </source>
</reference>
<evidence type="ECO:0000256" key="1">
    <source>
        <dbReference type="SAM" id="Coils"/>
    </source>
</evidence>
<geneLocation type="plasmid" evidence="2">
    <name>pMF1</name>
</geneLocation>
<dbReference type="AlphaFoldDB" id="B0YR22"/>
<name>B0YR22_MYXFU</name>